<gene>
    <name evidence="1" type="ORF">METZ01_LOCUS413092</name>
</gene>
<dbReference type="AlphaFoldDB" id="A0A382WQ19"/>
<feature type="non-terminal residue" evidence="1">
    <location>
        <position position="1"/>
    </location>
</feature>
<evidence type="ECO:0000313" key="1">
    <source>
        <dbReference type="EMBL" id="SVD60238.1"/>
    </source>
</evidence>
<feature type="non-terminal residue" evidence="1">
    <location>
        <position position="276"/>
    </location>
</feature>
<sequence length="276" mass="30501">DGFRSYMAFFVDRGDHAKLQFAREFGSTTQLSNATAIAIHPVNEDMYISGLWENSKATCTGNDSWWFTPTKPDPNFPNMGVDHSVFTRPSGEATKGGVFCDSHEKVTNSSGGHVPNQDTYVLHVDKYGNFKNIEVFDVHLEKELKPQIAINSDGSEIAIANTGMPKSLERLGGTPTPGANGWVMTLNTDDLSQNWLSINKRFWAGPENVEKQYSWTDDVAYGPDDKVHAAGRHVWSTLYGETETGTLASQNKYGQNNPDGWTVRYTLDGKIDNGAP</sequence>
<accession>A0A382WQ19</accession>
<name>A0A382WQ19_9ZZZZ</name>
<protein>
    <submittedName>
        <fullName evidence="1">Uncharacterized protein</fullName>
    </submittedName>
</protein>
<dbReference type="EMBL" id="UINC01161194">
    <property type="protein sequence ID" value="SVD60238.1"/>
    <property type="molecule type" value="Genomic_DNA"/>
</dbReference>
<proteinExistence type="predicted"/>
<reference evidence="1" key="1">
    <citation type="submission" date="2018-05" db="EMBL/GenBank/DDBJ databases">
        <authorList>
            <person name="Lanie J.A."/>
            <person name="Ng W.-L."/>
            <person name="Kazmierczak K.M."/>
            <person name="Andrzejewski T.M."/>
            <person name="Davidsen T.M."/>
            <person name="Wayne K.J."/>
            <person name="Tettelin H."/>
            <person name="Glass J.I."/>
            <person name="Rusch D."/>
            <person name="Podicherti R."/>
            <person name="Tsui H.-C.T."/>
            <person name="Winkler M.E."/>
        </authorList>
    </citation>
    <scope>NUCLEOTIDE SEQUENCE</scope>
</reference>
<organism evidence="1">
    <name type="scientific">marine metagenome</name>
    <dbReference type="NCBI Taxonomy" id="408172"/>
    <lineage>
        <taxon>unclassified sequences</taxon>
        <taxon>metagenomes</taxon>
        <taxon>ecological metagenomes</taxon>
    </lineage>
</organism>